<keyword evidence="2" id="KW-1185">Reference proteome</keyword>
<dbReference type="SUPFAM" id="SSF46785">
    <property type="entry name" value="Winged helix' DNA-binding domain"/>
    <property type="match status" value="1"/>
</dbReference>
<dbReference type="InterPro" id="IPR036390">
    <property type="entry name" value="WH_DNA-bd_sf"/>
</dbReference>
<dbReference type="Proteomes" id="UP000199495">
    <property type="component" value="Unassembled WGS sequence"/>
</dbReference>
<dbReference type="RefSeq" id="WP_090596863.1">
    <property type="nucleotide sequence ID" value="NZ_FNCS01000007.1"/>
</dbReference>
<dbReference type="OrthoDB" id="155998at2"/>
<name>A0A1G7WQ29_9HYPH</name>
<protein>
    <submittedName>
        <fullName evidence="1">Predicted transcriptional regulator, ArsR family</fullName>
    </submittedName>
</protein>
<dbReference type="InterPro" id="IPR036388">
    <property type="entry name" value="WH-like_DNA-bd_sf"/>
</dbReference>
<reference evidence="1 2" key="1">
    <citation type="submission" date="2016-10" db="EMBL/GenBank/DDBJ databases">
        <authorList>
            <person name="de Groot N.N."/>
        </authorList>
    </citation>
    <scope>NUCLEOTIDE SEQUENCE [LARGE SCALE GENOMIC DNA]</scope>
    <source>
        <strain evidence="1 2">CGMCC 1.10267</strain>
    </source>
</reference>
<proteinExistence type="predicted"/>
<accession>A0A1G7WQ29</accession>
<dbReference type="Gene3D" id="1.10.10.10">
    <property type="entry name" value="Winged helix-like DNA-binding domain superfamily/Winged helix DNA-binding domain"/>
    <property type="match status" value="1"/>
</dbReference>
<dbReference type="AlphaFoldDB" id="A0A1G7WQ29"/>
<sequence>MSIDVPTAPSPQAPIAYWSPRNAGERILFHLKMHGDATAAALGKALGTSGEAARQQLVRLSEDGLVECWSQSRGVGRPAQFWRLTAKGQSRFPDTHAALTVELLGIVGDAFGPDALSTIIDTREERTKTAYRAAMEGASSLGERVARLADLRSLEGYMADWETDGEGGYKLYENHCPICAAATACQNFCRAELAVFQDVLGPDAEVVREDHIVAGARRCAYRISKG</sequence>
<dbReference type="STRING" id="440168.SAMN04487974_10743"/>
<organism evidence="1 2">
    <name type="scientific">Pelagibacterium luteolum</name>
    <dbReference type="NCBI Taxonomy" id="440168"/>
    <lineage>
        <taxon>Bacteria</taxon>
        <taxon>Pseudomonadati</taxon>
        <taxon>Pseudomonadota</taxon>
        <taxon>Alphaproteobacteria</taxon>
        <taxon>Hyphomicrobiales</taxon>
        <taxon>Devosiaceae</taxon>
        <taxon>Pelagibacterium</taxon>
    </lineage>
</organism>
<evidence type="ECO:0000313" key="1">
    <source>
        <dbReference type="EMBL" id="SDG74029.1"/>
    </source>
</evidence>
<gene>
    <name evidence="1" type="ORF">SAMN04487974_10743</name>
</gene>
<evidence type="ECO:0000313" key="2">
    <source>
        <dbReference type="Proteomes" id="UP000199495"/>
    </source>
</evidence>
<dbReference type="EMBL" id="FNCS01000007">
    <property type="protein sequence ID" value="SDG74029.1"/>
    <property type="molecule type" value="Genomic_DNA"/>
</dbReference>